<dbReference type="PANTHER" id="PTHR37781">
    <property type="entry name" value="TFIIH COMPLEX SUBUNIT"/>
    <property type="match status" value="1"/>
</dbReference>
<sequence>MQNAQDYLDEPTPTESAPPHAHPIPLTANQERKLVDYLDGQLLEITRNYKKRSQPSTSLPTLASYLTATHTILSLVLQIPPAGPSSYLRTSFLLRLTGEVLNSISGYTPDAEALSQLLSWLEDLDKGWLAVLNGETWDTVERIGIETSLPDEPARSMIVSQTDRTRLRSILIAGTNRLEEWLAELEAPDQNFQSALDKLGLQQDFEDLFSRTLSAMGSLDGSMNDPGGMTGTC</sequence>
<dbReference type="Proteomes" id="UP000194127">
    <property type="component" value="Unassembled WGS sequence"/>
</dbReference>
<reference evidence="2 3" key="1">
    <citation type="submission" date="2017-04" db="EMBL/GenBank/DDBJ databases">
        <title>Genome Sequence of the Model Brown-Rot Fungus Postia placenta SB12.</title>
        <authorList>
            <consortium name="DOE Joint Genome Institute"/>
            <person name="Gaskell J."/>
            <person name="Kersten P."/>
            <person name="Larrondo L.F."/>
            <person name="Canessa P."/>
            <person name="Martinez D."/>
            <person name="Hibbett D."/>
            <person name="Schmoll M."/>
            <person name="Kubicek C.P."/>
            <person name="Martinez A.T."/>
            <person name="Yadav J."/>
            <person name="Master E."/>
            <person name="Magnuson J.K."/>
            <person name="James T."/>
            <person name="Yaver D."/>
            <person name="Berka R."/>
            <person name="Labutti K."/>
            <person name="Lipzen A."/>
            <person name="Aerts A."/>
            <person name="Barry K."/>
            <person name="Henrissat B."/>
            <person name="Blanchette R."/>
            <person name="Grigoriev I."/>
            <person name="Cullen D."/>
        </authorList>
    </citation>
    <scope>NUCLEOTIDE SEQUENCE [LARGE SCALE GENOMIC DNA]</scope>
    <source>
        <strain evidence="2 3">MAD-698-R-SB12</strain>
    </source>
</reference>
<evidence type="ECO:0000313" key="2">
    <source>
        <dbReference type="EMBL" id="OSX56278.1"/>
    </source>
</evidence>
<gene>
    <name evidence="2" type="ORF">POSPLADRAFT_1050798</name>
</gene>
<evidence type="ECO:0000256" key="1">
    <source>
        <dbReference type="SAM" id="MobiDB-lite"/>
    </source>
</evidence>
<name>A0A1X6MIX3_9APHY</name>
<dbReference type="PANTHER" id="PTHR37781:SF1">
    <property type="entry name" value="ADR380WP"/>
    <property type="match status" value="1"/>
</dbReference>
<proteinExistence type="predicted"/>
<protein>
    <submittedName>
        <fullName evidence="2">Uncharacterized protein</fullName>
    </submittedName>
</protein>
<dbReference type="Pfam" id="PF17110">
    <property type="entry name" value="TFB6"/>
    <property type="match status" value="1"/>
</dbReference>
<dbReference type="EMBL" id="KZ110614">
    <property type="protein sequence ID" value="OSX56278.1"/>
    <property type="molecule type" value="Genomic_DNA"/>
</dbReference>
<dbReference type="GeneID" id="36325017"/>
<dbReference type="GO" id="GO:0005675">
    <property type="term" value="C:transcription factor TFIIH holo complex"/>
    <property type="evidence" value="ECO:0007669"/>
    <property type="project" value="TreeGrafter"/>
</dbReference>
<feature type="region of interest" description="Disordered" evidence="1">
    <location>
        <begin position="1"/>
        <end position="28"/>
    </location>
</feature>
<accession>A0A1X6MIX3</accession>
<evidence type="ECO:0000313" key="3">
    <source>
        <dbReference type="Proteomes" id="UP000194127"/>
    </source>
</evidence>
<dbReference type="OrthoDB" id="2574879at2759"/>
<keyword evidence="3" id="KW-1185">Reference proteome</keyword>
<organism evidence="2 3">
    <name type="scientific">Postia placenta MAD-698-R-SB12</name>
    <dbReference type="NCBI Taxonomy" id="670580"/>
    <lineage>
        <taxon>Eukaryota</taxon>
        <taxon>Fungi</taxon>
        <taxon>Dikarya</taxon>
        <taxon>Basidiomycota</taxon>
        <taxon>Agaricomycotina</taxon>
        <taxon>Agaricomycetes</taxon>
        <taxon>Polyporales</taxon>
        <taxon>Adustoporiaceae</taxon>
        <taxon>Rhodonia</taxon>
    </lineage>
</organism>
<dbReference type="InterPro" id="IPR031349">
    <property type="entry name" value="Tfb6"/>
</dbReference>
<dbReference type="RefSeq" id="XP_024333072.1">
    <property type="nucleotide sequence ID" value="XM_024480067.1"/>
</dbReference>
<dbReference type="AlphaFoldDB" id="A0A1X6MIX3"/>